<dbReference type="AlphaFoldDB" id="A0A6A5ZA44"/>
<evidence type="ECO:0000313" key="2">
    <source>
        <dbReference type="Proteomes" id="UP000799770"/>
    </source>
</evidence>
<reference evidence="1" key="1">
    <citation type="journal article" date="2020" name="Stud. Mycol.">
        <title>101 Dothideomycetes genomes: a test case for predicting lifestyles and emergence of pathogens.</title>
        <authorList>
            <person name="Haridas S."/>
            <person name="Albert R."/>
            <person name="Binder M."/>
            <person name="Bloem J."/>
            <person name="Labutti K."/>
            <person name="Salamov A."/>
            <person name="Andreopoulos B."/>
            <person name="Baker S."/>
            <person name="Barry K."/>
            <person name="Bills G."/>
            <person name="Bluhm B."/>
            <person name="Cannon C."/>
            <person name="Castanera R."/>
            <person name="Culley D."/>
            <person name="Daum C."/>
            <person name="Ezra D."/>
            <person name="Gonzalez J."/>
            <person name="Henrissat B."/>
            <person name="Kuo A."/>
            <person name="Liang C."/>
            <person name="Lipzen A."/>
            <person name="Lutzoni F."/>
            <person name="Magnuson J."/>
            <person name="Mondo S."/>
            <person name="Nolan M."/>
            <person name="Ohm R."/>
            <person name="Pangilinan J."/>
            <person name="Park H.-J."/>
            <person name="Ramirez L."/>
            <person name="Alfaro M."/>
            <person name="Sun H."/>
            <person name="Tritt A."/>
            <person name="Yoshinaga Y."/>
            <person name="Zwiers L.-H."/>
            <person name="Turgeon B."/>
            <person name="Goodwin S."/>
            <person name="Spatafora J."/>
            <person name="Crous P."/>
            <person name="Grigoriev I."/>
        </authorList>
    </citation>
    <scope>NUCLEOTIDE SEQUENCE</scope>
    <source>
        <strain evidence="1">CBS 627.86</strain>
    </source>
</reference>
<evidence type="ECO:0000313" key="1">
    <source>
        <dbReference type="EMBL" id="KAF2115793.1"/>
    </source>
</evidence>
<dbReference type="EMBL" id="ML977322">
    <property type="protein sequence ID" value="KAF2115793.1"/>
    <property type="molecule type" value="Genomic_DNA"/>
</dbReference>
<dbReference type="Proteomes" id="UP000799770">
    <property type="component" value="Unassembled WGS sequence"/>
</dbReference>
<gene>
    <name evidence="1" type="ORF">BDV96DRAFT_56455</name>
</gene>
<accession>A0A6A5ZA44</accession>
<name>A0A6A5ZA44_9PLEO</name>
<proteinExistence type="predicted"/>
<organism evidence="1 2">
    <name type="scientific">Lophiotrema nucula</name>
    <dbReference type="NCBI Taxonomy" id="690887"/>
    <lineage>
        <taxon>Eukaryota</taxon>
        <taxon>Fungi</taxon>
        <taxon>Dikarya</taxon>
        <taxon>Ascomycota</taxon>
        <taxon>Pezizomycotina</taxon>
        <taxon>Dothideomycetes</taxon>
        <taxon>Pleosporomycetidae</taxon>
        <taxon>Pleosporales</taxon>
        <taxon>Lophiotremataceae</taxon>
        <taxon>Lophiotrema</taxon>
    </lineage>
</organism>
<protein>
    <submittedName>
        <fullName evidence="1">Uncharacterized protein</fullName>
    </submittedName>
</protein>
<sequence length="174" mass="20949">MAGAFRYTDYPWRPRPAEYVKGHGWFQTGVKRRVKKPYHHWIWPKDGRRDGKWGRIKDILSNKGPDIHVSISADKMDYMHNRQRKSRWANHTNLDDRGPDGYLGDAPWARRGMDEAYDFHPYERRYRRPHRDMWTDAMWGAPGVKLQGFDYPHAYRNIFGEWAFWDSHALDNWS</sequence>
<keyword evidence="2" id="KW-1185">Reference proteome</keyword>
<dbReference type="OrthoDB" id="5331170at2759"/>